<keyword evidence="9" id="KW-0472">Membrane</keyword>
<evidence type="ECO:0000256" key="3">
    <source>
        <dbReference type="ARBA" id="ARBA00021563"/>
    </source>
</evidence>
<dbReference type="GO" id="GO:0015627">
    <property type="term" value="C:type II protein secretion system complex"/>
    <property type="evidence" value="ECO:0007669"/>
    <property type="project" value="InterPro"/>
</dbReference>
<reference evidence="11 12" key="1">
    <citation type="submission" date="2023-08" db="EMBL/GenBank/DDBJ databases">
        <title>Pleionea litopenaei sp. nov., isolated from stomach of juvenile Litopenaeus vannamei.</title>
        <authorList>
            <person name="Rho A.M."/>
            <person name="Hwang C.Y."/>
        </authorList>
    </citation>
    <scope>NUCLEOTIDE SEQUENCE [LARGE SCALE GENOMIC DNA]</scope>
    <source>
        <strain evidence="11 12">HL-JVS1</strain>
    </source>
</reference>
<dbReference type="GO" id="GO:0005886">
    <property type="term" value="C:plasma membrane"/>
    <property type="evidence" value="ECO:0007669"/>
    <property type="project" value="UniProtKB-SubCell"/>
</dbReference>
<dbReference type="EMBL" id="CP133548">
    <property type="protein sequence ID" value="WMS85793.1"/>
    <property type="molecule type" value="Genomic_DNA"/>
</dbReference>
<evidence type="ECO:0000256" key="8">
    <source>
        <dbReference type="ARBA" id="ARBA00022927"/>
    </source>
</evidence>
<evidence type="ECO:0000256" key="9">
    <source>
        <dbReference type="ARBA" id="ARBA00023136"/>
    </source>
</evidence>
<evidence type="ECO:0000256" key="10">
    <source>
        <dbReference type="ARBA" id="ARBA00030772"/>
    </source>
</evidence>
<gene>
    <name evidence="11" type="ORF">Q9312_11255</name>
</gene>
<keyword evidence="12" id="KW-1185">Reference proteome</keyword>
<evidence type="ECO:0000256" key="2">
    <source>
        <dbReference type="ARBA" id="ARBA00007208"/>
    </source>
</evidence>
<keyword evidence="7" id="KW-0812">Transmembrane</keyword>
<evidence type="ECO:0000313" key="12">
    <source>
        <dbReference type="Proteomes" id="UP001239782"/>
    </source>
</evidence>
<keyword evidence="8" id="KW-0653">Protein transport</keyword>
<accession>A0AA51X5D8</accession>
<protein>
    <recommendedName>
        <fullName evidence="3">Type II secretion system protein N</fullName>
    </recommendedName>
    <alternativeName>
        <fullName evidence="10">General secretion pathway protein N</fullName>
    </alternativeName>
</protein>
<dbReference type="Pfam" id="PF01203">
    <property type="entry name" value="T2SSN"/>
    <property type="match status" value="1"/>
</dbReference>
<dbReference type="KEGG" id="plei:Q9312_11255"/>
<dbReference type="Proteomes" id="UP001239782">
    <property type="component" value="Chromosome"/>
</dbReference>
<dbReference type="GO" id="GO:0015628">
    <property type="term" value="P:protein secretion by the type II secretion system"/>
    <property type="evidence" value="ECO:0007669"/>
    <property type="project" value="InterPro"/>
</dbReference>
<evidence type="ECO:0000256" key="7">
    <source>
        <dbReference type="ARBA" id="ARBA00022692"/>
    </source>
</evidence>
<keyword evidence="4" id="KW-0813">Transport</keyword>
<dbReference type="RefSeq" id="WP_309200946.1">
    <property type="nucleotide sequence ID" value="NZ_CP133548.1"/>
</dbReference>
<keyword evidence="6" id="KW-0997">Cell inner membrane</keyword>
<keyword evidence="5" id="KW-1003">Cell membrane</keyword>
<proteinExistence type="inferred from homology"/>
<evidence type="ECO:0000256" key="5">
    <source>
        <dbReference type="ARBA" id="ARBA00022475"/>
    </source>
</evidence>
<name>A0AA51X5D8_9GAMM</name>
<dbReference type="InterPro" id="IPR022792">
    <property type="entry name" value="T2SS_protein-GspN"/>
</dbReference>
<evidence type="ECO:0000256" key="4">
    <source>
        <dbReference type="ARBA" id="ARBA00022448"/>
    </source>
</evidence>
<evidence type="ECO:0000313" key="11">
    <source>
        <dbReference type="EMBL" id="WMS85793.1"/>
    </source>
</evidence>
<evidence type="ECO:0000256" key="1">
    <source>
        <dbReference type="ARBA" id="ARBA00004533"/>
    </source>
</evidence>
<dbReference type="AlphaFoldDB" id="A0AA51X5D8"/>
<evidence type="ECO:0000256" key="6">
    <source>
        <dbReference type="ARBA" id="ARBA00022519"/>
    </source>
</evidence>
<organism evidence="11 12">
    <name type="scientific">Pleionea litopenaei</name>
    <dbReference type="NCBI Taxonomy" id="3070815"/>
    <lineage>
        <taxon>Bacteria</taxon>
        <taxon>Pseudomonadati</taxon>
        <taxon>Pseudomonadota</taxon>
        <taxon>Gammaproteobacteria</taxon>
        <taxon>Oceanospirillales</taxon>
        <taxon>Pleioneaceae</taxon>
        <taxon>Pleionea</taxon>
    </lineage>
</organism>
<sequence length="248" mass="27316">MFTKLRLFYFLLFIFFVISTLPARTALSFIPNSVGLKANGVSGSVWNGSAASLFLRGQSINNVEWSINPFHIFTGKVGGSVVIDDSRAEIDGSWKAGFDGTLYADDLFVKMNAEHIEAFLPMRNVKLQGNILAEINELAFSQEQGPLALDAKINWNNSAASIAGPMISLGNFSFLAEQTESNQTRLLALPSKNLVDLKGQLIVNWPSTVNVDFSLTENVPEQLKSTIAFLKKGDDGRRVFQAELPLRR</sequence>
<comment type="subcellular location">
    <subcellularLocation>
        <location evidence="1">Cell inner membrane</location>
    </subcellularLocation>
</comment>
<comment type="similarity">
    <text evidence="2">Belongs to the GSP N family.</text>
</comment>